<reference evidence="8 9" key="1">
    <citation type="journal article" date="2018" name="Nat. Genet.">
        <title>The Rosa genome provides new insights in the design of modern roses.</title>
        <authorList>
            <person name="Bendahmane M."/>
        </authorList>
    </citation>
    <scope>NUCLEOTIDE SEQUENCE [LARGE SCALE GENOMIC DNA]</scope>
    <source>
        <strain evidence="9">cv. Old Blush</strain>
    </source>
</reference>
<evidence type="ECO:0000256" key="4">
    <source>
        <dbReference type="ARBA" id="ARBA00023163"/>
    </source>
</evidence>
<dbReference type="PANTHER" id="PTHR48019">
    <property type="entry name" value="SERUM RESPONSE FACTOR HOMOLOG"/>
    <property type="match status" value="1"/>
</dbReference>
<dbReference type="GO" id="GO:0005634">
    <property type="term" value="C:nucleus"/>
    <property type="evidence" value="ECO:0007669"/>
    <property type="project" value="UniProtKB-SubCell"/>
</dbReference>
<evidence type="ECO:0000259" key="7">
    <source>
        <dbReference type="PROSITE" id="PS50066"/>
    </source>
</evidence>
<keyword evidence="9" id="KW-1185">Reference proteome</keyword>
<keyword evidence="3" id="KW-0238">DNA-binding</keyword>
<evidence type="ECO:0000313" key="8">
    <source>
        <dbReference type="EMBL" id="PRQ19914.1"/>
    </source>
</evidence>
<comment type="subcellular location">
    <subcellularLocation>
        <location evidence="1">Nucleus</location>
    </subcellularLocation>
</comment>
<dbReference type="InterPro" id="IPR050142">
    <property type="entry name" value="MADS-box/MEF2_TF"/>
</dbReference>
<feature type="domain" description="MADS-box" evidence="7">
    <location>
        <begin position="1"/>
        <end position="49"/>
    </location>
</feature>
<name>A0A2P6PDA7_ROSCH</name>
<evidence type="ECO:0000256" key="3">
    <source>
        <dbReference type="ARBA" id="ARBA00023125"/>
    </source>
</evidence>
<dbReference type="InterPro" id="IPR036879">
    <property type="entry name" value="TF_MADSbox_sf"/>
</dbReference>
<dbReference type="PROSITE" id="PS50066">
    <property type="entry name" value="MADS_BOX_2"/>
    <property type="match status" value="1"/>
</dbReference>
<comment type="caution">
    <text evidence="8">The sequence shown here is derived from an EMBL/GenBank/DDBJ whole genome shotgun (WGS) entry which is preliminary data.</text>
</comment>
<keyword evidence="2" id="KW-0805">Transcription regulation</keyword>
<dbReference type="OrthoDB" id="779403at2759"/>
<accession>A0A2P6PDA7</accession>
<dbReference type="AlphaFoldDB" id="A0A2P6PDA7"/>
<dbReference type="EMBL" id="PDCK01000045">
    <property type="protein sequence ID" value="PRQ19914.1"/>
    <property type="molecule type" value="Genomic_DNA"/>
</dbReference>
<evidence type="ECO:0000256" key="2">
    <source>
        <dbReference type="ARBA" id="ARBA00023015"/>
    </source>
</evidence>
<keyword evidence="6" id="KW-0175">Coiled coil</keyword>
<proteinExistence type="predicted"/>
<feature type="coiled-coil region" evidence="6">
    <location>
        <begin position="87"/>
        <end position="179"/>
    </location>
</feature>
<keyword evidence="4" id="KW-0804">Transcription</keyword>
<dbReference type="GO" id="GO:0003677">
    <property type="term" value="F:DNA binding"/>
    <property type="evidence" value="ECO:0007669"/>
    <property type="project" value="UniProtKB-KW"/>
</dbReference>
<dbReference type="Pfam" id="PF00319">
    <property type="entry name" value="SRF-TF"/>
    <property type="match status" value="1"/>
</dbReference>
<dbReference type="Gene3D" id="3.40.1810.10">
    <property type="entry name" value="Transcription factor, MADS-box"/>
    <property type="match status" value="1"/>
</dbReference>
<keyword evidence="5" id="KW-0539">Nucleus</keyword>
<evidence type="ECO:0000256" key="5">
    <source>
        <dbReference type="ARBA" id="ARBA00023242"/>
    </source>
</evidence>
<dbReference type="Proteomes" id="UP000238479">
    <property type="component" value="Chromosome 7"/>
</dbReference>
<dbReference type="PRINTS" id="PR00404">
    <property type="entry name" value="MADSDOMAIN"/>
</dbReference>
<gene>
    <name evidence="8" type="ORF">RchiOBHm_Chr7g0222491</name>
</gene>
<dbReference type="GO" id="GO:0046983">
    <property type="term" value="F:protein dimerization activity"/>
    <property type="evidence" value="ECO:0007669"/>
    <property type="project" value="InterPro"/>
</dbReference>
<dbReference type="SUPFAM" id="SSF55455">
    <property type="entry name" value="SRF-like"/>
    <property type="match status" value="1"/>
</dbReference>
<dbReference type="InterPro" id="IPR002100">
    <property type="entry name" value="TF_MADSbox"/>
</dbReference>
<dbReference type="Gramene" id="PRQ19914">
    <property type="protein sequence ID" value="PRQ19914"/>
    <property type="gene ID" value="RchiOBHm_Chr7g0222491"/>
</dbReference>
<evidence type="ECO:0000256" key="6">
    <source>
        <dbReference type="SAM" id="Coils"/>
    </source>
</evidence>
<dbReference type="FunFam" id="3.40.1810.10:FF:000024">
    <property type="entry name" value="Agamous-like MADS-box protein AGL80"/>
    <property type="match status" value="1"/>
</dbReference>
<protein>
    <submittedName>
        <fullName evidence="8">Putative transcription factor MADS-type1 family</fullName>
    </submittedName>
</protein>
<evidence type="ECO:0000313" key="9">
    <source>
        <dbReference type="Proteomes" id="UP000238479"/>
    </source>
</evidence>
<sequence>MARRKVRLHYIANESSRRTTFRKRKKGLLKKVGEITTLYDIKAAVIIYSPFDGEPKVFPSHPEVHEVLTKFRDMSQMDKTRKMVDQETFLRQRIDKVREQIRKLKRDNREKEITQVMFGCLKGRTLSDLEMKDLQDLNFIIERNLRELEIKQRDVDEQNADEQKQEENQENQLNQVQAESIVVELGLTTRNAFGEGTNRGVQQQHHQAAMESQSMEQWQYQMMQVTAQRQQHQQLFQQQPWFVDIMNPPSPQTRDFLHPLPPL</sequence>
<dbReference type="OMA" id="ETIMPAF"/>
<evidence type="ECO:0000256" key="1">
    <source>
        <dbReference type="ARBA" id="ARBA00004123"/>
    </source>
</evidence>
<organism evidence="8 9">
    <name type="scientific">Rosa chinensis</name>
    <name type="common">China rose</name>
    <dbReference type="NCBI Taxonomy" id="74649"/>
    <lineage>
        <taxon>Eukaryota</taxon>
        <taxon>Viridiplantae</taxon>
        <taxon>Streptophyta</taxon>
        <taxon>Embryophyta</taxon>
        <taxon>Tracheophyta</taxon>
        <taxon>Spermatophyta</taxon>
        <taxon>Magnoliopsida</taxon>
        <taxon>eudicotyledons</taxon>
        <taxon>Gunneridae</taxon>
        <taxon>Pentapetalae</taxon>
        <taxon>rosids</taxon>
        <taxon>fabids</taxon>
        <taxon>Rosales</taxon>
        <taxon>Rosaceae</taxon>
        <taxon>Rosoideae</taxon>
        <taxon>Rosoideae incertae sedis</taxon>
        <taxon>Rosa</taxon>
    </lineage>
</organism>
<dbReference type="SMART" id="SM00432">
    <property type="entry name" value="MADS"/>
    <property type="match status" value="1"/>
</dbReference>